<dbReference type="Gene3D" id="1.10.439.10">
    <property type="entry name" value="Penicillin Amidohydrolase, domain 1"/>
    <property type="match status" value="1"/>
</dbReference>
<comment type="similarity">
    <text evidence="1">Belongs to the peptidase S45 family.</text>
</comment>
<evidence type="ECO:0000313" key="7">
    <source>
        <dbReference type="EMBL" id="QES55685.1"/>
    </source>
</evidence>
<dbReference type="GO" id="GO:0046872">
    <property type="term" value="F:metal ion binding"/>
    <property type="evidence" value="ECO:0007669"/>
    <property type="project" value="UniProtKB-KW"/>
</dbReference>
<keyword evidence="2" id="KW-0378">Hydrolase</keyword>
<dbReference type="GO" id="GO:0017000">
    <property type="term" value="P:antibiotic biosynthetic process"/>
    <property type="evidence" value="ECO:0007669"/>
    <property type="project" value="InterPro"/>
</dbReference>
<sequence length="769" mass="82480">MSTCPTHRPRLGRLWLFPTARVVGAAGAATVLLAAALLAWPWVSASVLAAGAAGIAGYVHRNCGRVAVERRMLRALKDSAPRCPGEIEVATLTAPVRAECRADGVTRITAQTYHDAVRALGYTMGRDRGFQLDLVRRTGGGRLSEVWGRTALPVDTVYRRLGLAAAAHKAAEELAGPERELLSAFAEGVNAAYAQETPFECRFLSYRPQPWRVEDSVLTSLVLSHSLSYNEESKRAEAVMRRALPASVADFLLPGTGTVSPPADLARHRGEVAAPDLVAPDSAVPGSNCWTAPGDGPLLANDLHLALGVPNVLYEVDLAWPGTRLRGLASPGLPVVLSGTNGRIAWGVTNLTADVLDLVPAEGEELSTRTEEIRVRGRRPATVDVTTVGTMPVSPAPLCGEKVAVRWTGHDPRAADLRFQRLAHAADVDAAVAILDEAHGVALNVLVTDRERMAHLATGLLPRRPAGTPRTEPADGHLTGPERPRIVDPADGILVSANDGALPEDEFRIGLDLDPGHRARRIRDVLGSARRHDAAGMHALQHDIAADVYLPYRDLAVAALPPGDPVRSLLQEWDGTADSGSRAFAVLVRLRDVLARRILAPYVAVCREHEPAFRFPFRDYDRPLLAILGARDIALLPAGTADVDGFVADCVRSALRDRPQEWGRLNKVGLRHPLAALVPWADPVLGIRPRAQAGMLHTVRTAVPGFGAAGRIVVTVDELVTAELPAGQSGHPLSRHYADRHARWASRAPLRPRARRAGCGHVLRPAAGR</sequence>
<dbReference type="PANTHER" id="PTHR34218:SF4">
    <property type="entry name" value="ACYL-HOMOSERINE LACTONE ACYLASE QUIP"/>
    <property type="match status" value="1"/>
</dbReference>
<dbReference type="InterPro" id="IPR043146">
    <property type="entry name" value="Penicillin_amidase_N_B-knob"/>
</dbReference>
<evidence type="ECO:0000256" key="3">
    <source>
        <dbReference type="ARBA" id="ARBA00023145"/>
    </source>
</evidence>
<feature type="region of interest" description="Disordered" evidence="6">
    <location>
        <begin position="461"/>
        <end position="487"/>
    </location>
</feature>
<accession>A0A5P2DKJ4</accession>
<dbReference type="EMBL" id="CP029189">
    <property type="protein sequence ID" value="QES55685.1"/>
    <property type="molecule type" value="Genomic_DNA"/>
</dbReference>
<feature type="active site" description="Nucleophile" evidence="4">
    <location>
        <position position="287"/>
    </location>
</feature>
<dbReference type="OrthoDB" id="9759796at2"/>
<evidence type="ECO:0000256" key="5">
    <source>
        <dbReference type="PIRSR" id="PIRSR001227-2"/>
    </source>
</evidence>
<feature type="binding site" evidence="5">
    <location>
        <position position="354"/>
    </location>
    <ligand>
        <name>Ca(2+)</name>
        <dbReference type="ChEBI" id="CHEBI:29108"/>
    </ligand>
</feature>
<keyword evidence="5" id="KW-0479">Metal-binding</keyword>
<proteinExistence type="inferred from homology"/>
<dbReference type="SUPFAM" id="SSF56235">
    <property type="entry name" value="N-terminal nucleophile aminohydrolases (Ntn hydrolases)"/>
    <property type="match status" value="1"/>
</dbReference>
<dbReference type="InterPro" id="IPR014395">
    <property type="entry name" value="Pen/GL7ACA/AHL_acylase"/>
</dbReference>
<feature type="compositionally biased region" description="Basic and acidic residues" evidence="6">
    <location>
        <begin position="472"/>
        <end position="487"/>
    </location>
</feature>
<dbReference type="Gene3D" id="1.10.1400.10">
    <property type="match status" value="1"/>
</dbReference>
<protein>
    <recommendedName>
        <fullName evidence="9">Penicillin acylase family protein</fullName>
    </recommendedName>
</protein>
<dbReference type="Gene3D" id="2.30.120.10">
    <property type="match status" value="1"/>
</dbReference>
<dbReference type="RefSeq" id="WP_150258363.1">
    <property type="nucleotide sequence ID" value="NZ_CP029189.1"/>
</dbReference>
<dbReference type="Gene3D" id="3.60.20.10">
    <property type="entry name" value="Glutamine Phosphoribosylpyrophosphate, subunit 1, domain 1"/>
    <property type="match status" value="1"/>
</dbReference>
<evidence type="ECO:0000256" key="6">
    <source>
        <dbReference type="SAM" id="MobiDB-lite"/>
    </source>
</evidence>
<evidence type="ECO:0000256" key="1">
    <source>
        <dbReference type="ARBA" id="ARBA00006586"/>
    </source>
</evidence>
<keyword evidence="5" id="KW-0106">Calcium</keyword>
<comment type="cofactor">
    <cofactor evidence="5">
        <name>Ca(2+)</name>
        <dbReference type="ChEBI" id="CHEBI:29108"/>
    </cofactor>
    <text evidence="5">Binds 1 Ca(2+) ion per dimer.</text>
</comment>
<dbReference type="PANTHER" id="PTHR34218">
    <property type="entry name" value="PEPTIDASE S45 PENICILLIN AMIDASE"/>
    <property type="match status" value="1"/>
</dbReference>
<organism evidence="7 8">
    <name type="scientific">Streptomyces venezuelae</name>
    <dbReference type="NCBI Taxonomy" id="54571"/>
    <lineage>
        <taxon>Bacteria</taxon>
        <taxon>Bacillati</taxon>
        <taxon>Actinomycetota</taxon>
        <taxon>Actinomycetes</taxon>
        <taxon>Kitasatosporales</taxon>
        <taxon>Streptomycetaceae</taxon>
        <taxon>Streptomyces</taxon>
    </lineage>
</organism>
<feature type="binding site" evidence="5">
    <location>
        <position position="469"/>
    </location>
    <ligand>
        <name>Ca(2+)</name>
        <dbReference type="ChEBI" id="CHEBI:29108"/>
    </ligand>
</feature>
<dbReference type="Proteomes" id="UP000324101">
    <property type="component" value="Chromosome"/>
</dbReference>
<gene>
    <name evidence="7" type="ORF">DEJ51_17150</name>
</gene>
<evidence type="ECO:0000256" key="4">
    <source>
        <dbReference type="PIRSR" id="PIRSR001227-1"/>
    </source>
</evidence>
<dbReference type="GO" id="GO:0016811">
    <property type="term" value="F:hydrolase activity, acting on carbon-nitrogen (but not peptide) bonds, in linear amides"/>
    <property type="evidence" value="ECO:0007669"/>
    <property type="project" value="InterPro"/>
</dbReference>
<dbReference type="InterPro" id="IPR029055">
    <property type="entry name" value="Ntn_hydrolases_N"/>
</dbReference>
<dbReference type="AlphaFoldDB" id="A0A5P2DKJ4"/>
<dbReference type="InterPro" id="IPR023343">
    <property type="entry name" value="Penicillin_amidase_dom1"/>
</dbReference>
<dbReference type="InterPro" id="IPR043147">
    <property type="entry name" value="Penicillin_amidase_A-knob"/>
</dbReference>
<dbReference type="Pfam" id="PF01804">
    <property type="entry name" value="Penicil_amidase"/>
    <property type="match status" value="1"/>
</dbReference>
<dbReference type="PIRSF" id="PIRSF001227">
    <property type="entry name" value="Pen_acylase"/>
    <property type="match status" value="1"/>
</dbReference>
<reference evidence="7 8" key="1">
    <citation type="submission" date="2018-05" db="EMBL/GenBank/DDBJ databases">
        <title>Streptomyces venezuelae.</title>
        <authorList>
            <person name="Kim W."/>
            <person name="Lee N."/>
            <person name="Cho B.-K."/>
        </authorList>
    </citation>
    <scope>NUCLEOTIDE SEQUENCE [LARGE SCALE GENOMIC DNA]</scope>
    <source>
        <strain evidence="7 8">ATCC 21018</strain>
    </source>
</reference>
<evidence type="ECO:0000256" key="2">
    <source>
        <dbReference type="ARBA" id="ARBA00022801"/>
    </source>
</evidence>
<evidence type="ECO:0008006" key="9">
    <source>
        <dbReference type="Google" id="ProtNLM"/>
    </source>
</evidence>
<evidence type="ECO:0000313" key="8">
    <source>
        <dbReference type="Proteomes" id="UP000324101"/>
    </source>
</evidence>
<name>A0A5P2DKJ4_STRVZ</name>
<dbReference type="InterPro" id="IPR002692">
    <property type="entry name" value="S45"/>
</dbReference>
<keyword evidence="3" id="KW-0865">Zymogen</keyword>
<feature type="binding site" evidence="5">
    <location>
        <position position="357"/>
    </location>
    <ligand>
        <name>Ca(2+)</name>
        <dbReference type="ChEBI" id="CHEBI:29108"/>
    </ligand>
</feature>